<evidence type="ECO:0000256" key="2">
    <source>
        <dbReference type="ARBA" id="ARBA00022475"/>
    </source>
</evidence>
<name>A0ABS5HCW6_9GAMM</name>
<feature type="transmembrane region" description="Helical" evidence="6">
    <location>
        <begin position="334"/>
        <end position="355"/>
    </location>
</feature>
<keyword evidence="5 6" id="KW-0472">Membrane</keyword>
<dbReference type="RefSeq" id="WP_211536664.1">
    <property type="nucleotide sequence ID" value="NZ_JAGSSV010000011.1"/>
</dbReference>
<feature type="transmembrane region" description="Helical" evidence="6">
    <location>
        <begin position="176"/>
        <end position="195"/>
    </location>
</feature>
<comment type="subcellular location">
    <subcellularLocation>
        <location evidence="1">Cell membrane</location>
        <topology evidence="1">Multi-pass membrane protein</topology>
    </subcellularLocation>
</comment>
<feature type="transmembrane region" description="Helical" evidence="6">
    <location>
        <begin position="79"/>
        <end position="101"/>
    </location>
</feature>
<dbReference type="PANTHER" id="PTHR30250:SF30">
    <property type="entry name" value="LIPID III FLIPPASE"/>
    <property type="match status" value="1"/>
</dbReference>
<feature type="transmembrane region" description="Helical" evidence="6">
    <location>
        <begin position="391"/>
        <end position="409"/>
    </location>
</feature>
<feature type="transmembrane region" description="Helical" evidence="6">
    <location>
        <begin position="258"/>
        <end position="277"/>
    </location>
</feature>
<keyword evidence="4 6" id="KW-1133">Transmembrane helix</keyword>
<keyword evidence="8" id="KW-1185">Reference proteome</keyword>
<comment type="caution">
    <text evidence="7">The sequence shown here is derived from an EMBL/GenBank/DDBJ whole genome shotgun (WGS) entry which is preliminary data.</text>
</comment>
<organism evidence="7 8">
    <name type="scientific">Marinomonas vulgaris</name>
    <dbReference type="NCBI Taxonomy" id="2823372"/>
    <lineage>
        <taxon>Bacteria</taxon>
        <taxon>Pseudomonadati</taxon>
        <taxon>Pseudomonadota</taxon>
        <taxon>Gammaproteobacteria</taxon>
        <taxon>Oceanospirillales</taxon>
        <taxon>Oceanospirillaceae</taxon>
        <taxon>Marinomonas</taxon>
    </lineage>
</organism>
<dbReference type="InterPro" id="IPR044550">
    <property type="entry name" value="WzxE"/>
</dbReference>
<sequence>MNLLKTSMLTGISTLIRIFSGFIITKIIAVYGGPTGVALIGQLQSVINITMLAAGDFLKTATTKYTAEYNEDDKAKHKIWSAAFKTIVSLSLINFFVYFFFSEKLSFYFLGSSDYSYIFKVFSVSLPFFVFNSFLMAIINGKKKIKEYIVLNIVSSLISLSLVSIFSYRFGLDGALLSYVTNQSLVFFIALIWIYKQVWFKFEYFAQKTDLQQYKGLLGFAIITFCSIMASNASIFYIRSYLIDNLSSTSAGNWQAMWSLSQFSLTLITTSLSTYLLPTLSRLKCKDLMKKELNSAIKIIIPIVIVISTGMYLFRDFIITLLYTAEFSEMRGLFFWQMVGNCLKVFGWLFGYVLVAKGMVKYTVATEIIFSLNLCVLSTYLISMFGLIGAVYAYTINSAVHAIAMIFLFKFKVN</sequence>
<gene>
    <name evidence="7" type="ORF">J9B83_10245</name>
</gene>
<dbReference type="InterPro" id="IPR050833">
    <property type="entry name" value="Poly_Biosynth_Transport"/>
</dbReference>
<feature type="transmembrane region" description="Helical" evidence="6">
    <location>
        <begin position="297"/>
        <end position="314"/>
    </location>
</feature>
<evidence type="ECO:0000256" key="5">
    <source>
        <dbReference type="ARBA" id="ARBA00023136"/>
    </source>
</evidence>
<feature type="transmembrane region" description="Helical" evidence="6">
    <location>
        <begin position="12"/>
        <end position="31"/>
    </location>
</feature>
<evidence type="ECO:0000256" key="4">
    <source>
        <dbReference type="ARBA" id="ARBA00022989"/>
    </source>
</evidence>
<feature type="transmembrane region" description="Helical" evidence="6">
    <location>
        <begin position="37"/>
        <end position="58"/>
    </location>
</feature>
<feature type="transmembrane region" description="Helical" evidence="6">
    <location>
        <begin position="121"/>
        <end position="141"/>
    </location>
</feature>
<dbReference type="CDD" id="cd13125">
    <property type="entry name" value="MATE_like_10"/>
    <property type="match status" value="1"/>
</dbReference>
<reference evidence="8" key="1">
    <citation type="submission" date="2023-07" db="EMBL/GenBank/DDBJ databases">
        <title>Marinomonas vulgaris A79, complete genome.</title>
        <authorList>
            <person name="Ying J.-J."/>
        </authorList>
    </citation>
    <scope>NUCLEOTIDE SEQUENCE [LARGE SCALE GENOMIC DNA]</scope>
    <source>
        <strain evidence="8">A79</strain>
    </source>
</reference>
<feature type="transmembrane region" description="Helical" evidence="6">
    <location>
        <begin position="148"/>
        <end position="170"/>
    </location>
</feature>
<accession>A0ABS5HCW6</accession>
<protein>
    <submittedName>
        <fullName evidence="7">O-antigen translocase</fullName>
    </submittedName>
</protein>
<dbReference type="Proteomes" id="UP000679722">
    <property type="component" value="Unassembled WGS sequence"/>
</dbReference>
<evidence type="ECO:0000256" key="3">
    <source>
        <dbReference type="ARBA" id="ARBA00022692"/>
    </source>
</evidence>
<evidence type="ECO:0000313" key="7">
    <source>
        <dbReference type="EMBL" id="MBR7889322.1"/>
    </source>
</evidence>
<proteinExistence type="predicted"/>
<keyword evidence="2" id="KW-1003">Cell membrane</keyword>
<feature type="transmembrane region" description="Helical" evidence="6">
    <location>
        <begin position="362"/>
        <end position="385"/>
    </location>
</feature>
<keyword evidence="3 6" id="KW-0812">Transmembrane</keyword>
<dbReference type="PANTHER" id="PTHR30250">
    <property type="entry name" value="PST FAMILY PREDICTED COLANIC ACID TRANSPORTER"/>
    <property type="match status" value="1"/>
</dbReference>
<dbReference type="EMBL" id="JAGSSV010000011">
    <property type="protein sequence ID" value="MBR7889322.1"/>
    <property type="molecule type" value="Genomic_DNA"/>
</dbReference>
<evidence type="ECO:0000256" key="6">
    <source>
        <dbReference type="SAM" id="Phobius"/>
    </source>
</evidence>
<dbReference type="Pfam" id="PF01943">
    <property type="entry name" value="Polysacc_synt"/>
    <property type="match status" value="1"/>
</dbReference>
<feature type="transmembrane region" description="Helical" evidence="6">
    <location>
        <begin position="216"/>
        <end position="238"/>
    </location>
</feature>
<dbReference type="InterPro" id="IPR002797">
    <property type="entry name" value="Polysacc_synth"/>
</dbReference>
<evidence type="ECO:0000256" key="1">
    <source>
        <dbReference type="ARBA" id="ARBA00004651"/>
    </source>
</evidence>
<evidence type="ECO:0000313" key="8">
    <source>
        <dbReference type="Proteomes" id="UP000679722"/>
    </source>
</evidence>